<name>A0AAV1AAI0_VICFA</name>
<evidence type="ECO:0000313" key="3">
    <source>
        <dbReference type="Proteomes" id="UP001157006"/>
    </source>
</evidence>
<sequence length="123" mass="13857">MVNRPLNHNATPKRRSENNTSRCIPQDSGDGEVFEIHTNMYSSEFFLSYSSSISYSIHLLLLHLWCTAILLCTSDDVVIVFADAAKEVEDERRGSSCEDQLQLAFSELVYQMNCSLVITSMLG</sequence>
<protein>
    <submittedName>
        <fullName evidence="2">Uncharacterized protein</fullName>
    </submittedName>
</protein>
<dbReference type="AlphaFoldDB" id="A0AAV1AAI0"/>
<feature type="region of interest" description="Disordered" evidence="1">
    <location>
        <begin position="1"/>
        <end position="28"/>
    </location>
</feature>
<keyword evidence="3" id="KW-1185">Reference proteome</keyword>
<gene>
    <name evidence="2" type="ORF">VFH_IV014240</name>
</gene>
<proteinExistence type="predicted"/>
<dbReference type="EMBL" id="OX451739">
    <property type="protein sequence ID" value="CAI8606936.1"/>
    <property type="molecule type" value="Genomic_DNA"/>
</dbReference>
<evidence type="ECO:0000313" key="2">
    <source>
        <dbReference type="EMBL" id="CAI8606936.1"/>
    </source>
</evidence>
<feature type="compositionally biased region" description="Polar residues" evidence="1">
    <location>
        <begin position="1"/>
        <end position="10"/>
    </location>
</feature>
<evidence type="ECO:0000256" key="1">
    <source>
        <dbReference type="SAM" id="MobiDB-lite"/>
    </source>
</evidence>
<reference evidence="2 3" key="1">
    <citation type="submission" date="2023-01" db="EMBL/GenBank/DDBJ databases">
        <authorList>
            <person name="Kreplak J."/>
        </authorList>
    </citation>
    <scope>NUCLEOTIDE SEQUENCE [LARGE SCALE GENOMIC DNA]</scope>
</reference>
<dbReference type="Proteomes" id="UP001157006">
    <property type="component" value="Chromosome 4"/>
</dbReference>
<accession>A0AAV1AAI0</accession>
<organism evidence="2 3">
    <name type="scientific">Vicia faba</name>
    <name type="common">Broad bean</name>
    <name type="synonym">Faba vulgaris</name>
    <dbReference type="NCBI Taxonomy" id="3906"/>
    <lineage>
        <taxon>Eukaryota</taxon>
        <taxon>Viridiplantae</taxon>
        <taxon>Streptophyta</taxon>
        <taxon>Embryophyta</taxon>
        <taxon>Tracheophyta</taxon>
        <taxon>Spermatophyta</taxon>
        <taxon>Magnoliopsida</taxon>
        <taxon>eudicotyledons</taxon>
        <taxon>Gunneridae</taxon>
        <taxon>Pentapetalae</taxon>
        <taxon>rosids</taxon>
        <taxon>fabids</taxon>
        <taxon>Fabales</taxon>
        <taxon>Fabaceae</taxon>
        <taxon>Papilionoideae</taxon>
        <taxon>50 kb inversion clade</taxon>
        <taxon>NPAAA clade</taxon>
        <taxon>Hologalegina</taxon>
        <taxon>IRL clade</taxon>
        <taxon>Fabeae</taxon>
        <taxon>Vicia</taxon>
    </lineage>
</organism>